<dbReference type="InterPro" id="IPR027417">
    <property type="entry name" value="P-loop_NTPase"/>
</dbReference>
<dbReference type="PANTHER" id="PTHR43442">
    <property type="entry name" value="GLUCONOKINASE-RELATED"/>
    <property type="match status" value="1"/>
</dbReference>
<name>A0ABS2M7L9_9ACTN</name>
<gene>
    <name evidence="10" type="ORF">JOE61_001006</name>
</gene>
<dbReference type="EC" id="2.7.1.12" evidence="3 9"/>
<evidence type="ECO:0000256" key="5">
    <source>
        <dbReference type="ARBA" id="ARBA00022741"/>
    </source>
</evidence>
<accession>A0ABS2M7L9</accession>
<dbReference type="RefSeq" id="WP_193669145.1">
    <property type="nucleotide sequence ID" value="NZ_JACDTV010000007.1"/>
</dbReference>
<keyword evidence="5 9" id="KW-0547">Nucleotide-binding</keyword>
<evidence type="ECO:0000256" key="6">
    <source>
        <dbReference type="ARBA" id="ARBA00022777"/>
    </source>
</evidence>
<evidence type="ECO:0000256" key="8">
    <source>
        <dbReference type="ARBA" id="ARBA00048090"/>
    </source>
</evidence>
<sequence length="195" mass="20348">MSATSPGRTGTVPHLVVMGVSGTGKTSVASLLAERLGLVFIEGDSLHPRANVAKMSAGQPLTDDDRAPWLAALAAEVRRHEAGGAATVLTCSALRRRYRDALRAGYAPGTRVFVHLEAPAALLRERMERREHFMPASLLDSQLATLEPLGADEAGLRVDVSAPLAVVVDRVVEALIAGRPGAGPPAGEPLVGPGR</sequence>
<comment type="caution">
    <text evidence="10">The sequence shown here is derived from an EMBL/GenBank/DDBJ whole genome shotgun (WGS) entry which is preliminary data.</text>
</comment>
<evidence type="ECO:0000256" key="2">
    <source>
        <dbReference type="ARBA" id="ARBA00008420"/>
    </source>
</evidence>
<dbReference type="EMBL" id="JAFBBZ010000001">
    <property type="protein sequence ID" value="MBM7507192.1"/>
    <property type="molecule type" value="Genomic_DNA"/>
</dbReference>
<keyword evidence="7 9" id="KW-0067">ATP-binding</keyword>
<evidence type="ECO:0000256" key="4">
    <source>
        <dbReference type="ARBA" id="ARBA00022679"/>
    </source>
</evidence>
<evidence type="ECO:0000256" key="3">
    <source>
        <dbReference type="ARBA" id="ARBA00012054"/>
    </source>
</evidence>
<dbReference type="CDD" id="cd02021">
    <property type="entry name" value="GntK"/>
    <property type="match status" value="1"/>
</dbReference>
<dbReference type="Proteomes" id="UP000732378">
    <property type="component" value="Unassembled WGS sequence"/>
</dbReference>
<dbReference type="GO" id="GO:0046316">
    <property type="term" value="F:gluconokinase activity"/>
    <property type="evidence" value="ECO:0007669"/>
    <property type="project" value="UniProtKB-EC"/>
</dbReference>
<protein>
    <recommendedName>
        <fullName evidence="3 9">Gluconokinase</fullName>
        <ecNumber evidence="3 9">2.7.1.12</ecNumber>
    </recommendedName>
</protein>
<evidence type="ECO:0000313" key="11">
    <source>
        <dbReference type="Proteomes" id="UP000732378"/>
    </source>
</evidence>
<dbReference type="Pfam" id="PF13671">
    <property type="entry name" value="AAA_33"/>
    <property type="match status" value="1"/>
</dbReference>
<organism evidence="10 11">
    <name type="scientific">Nocardioides salarius</name>
    <dbReference type="NCBI Taxonomy" id="374513"/>
    <lineage>
        <taxon>Bacteria</taxon>
        <taxon>Bacillati</taxon>
        <taxon>Actinomycetota</taxon>
        <taxon>Actinomycetes</taxon>
        <taxon>Propionibacteriales</taxon>
        <taxon>Nocardioidaceae</taxon>
        <taxon>Nocardioides</taxon>
    </lineage>
</organism>
<dbReference type="NCBIfam" id="TIGR01313">
    <property type="entry name" value="therm_gnt_kin"/>
    <property type="match status" value="1"/>
</dbReference>
<proteinExistence type="inferred from homology"/>
<comment type="catalytic activity">
    <reaction evidence="8 9">
        <text>D-gluconate + ATP = 6-phospho-D-gluconate + ADP + H(+)</text>
        <dbReference type="Rhea" id="RHEA:19433"/>
        <dbReference type="ChEBI" id="CHEBI:15378"/>
        <dbReference type="ChEBI" id="CHEBI:18391"/>
        <dbReference type="ChEBI" id="CHEBI:30616"/>
        <dbReference type="ChEBI" id="CHEBI:58759"/>
        <dbReference type="ChEBI" id="CHEBI:456216"/>
        <dbReference type="EC" id="2.7.1.12"/>
    </reaction>
</comment>
<keyword evidence="6 9" id="KW-0418">Kinase</keyword>
<keyword evidence="4 9" id="KW-0808">Transferase</keyword>
<comment type="pathway">
    <text evidence="1">Carbohydrate acid metabolism.</text>
</comment>
<dbReference type="PANTHER" id="PTHR43442:SF3">
    <property type="entry name" value="GLUCONOKINASE-RELATED"/>
    <property type="match status" value="1"/>
</dbReference>
<dbReference type="SUPFAM" id="SSF52540">
    <property type="entry name" value="P-loop containing nucleoside triphosphate hydrolases"/>
    <property type="match status" value="1"/>
</dbReference>
<dbReference type="InterPro" id="IPR006001">
    <property type="entry name" value="Therm_gnt_kin"/>
</dbReference>
<keyword evidence="11" id="KW-1185">Reference proteome</keyword>
<evidence type="ECO:0000256" key="9">
    <source>
        <dbReference type="RuleBase" id="RU363066"/>
    </source>
</evidence>
<evidence type="ECO:0000313" key="10">
    <source>
        <dbReference type="EMBL" id="MBM7507192.1"/>
    </source>
</evidence>
<comment type="similarity">
    <text evidence="2 9">Belongs to the gluconokinase GntK/GntV family.</text>
</comment>
<dbReference type="Gene3D" id="3.40.50.300">
    <property type="entry name" value="P-loop containing nucleotide triphosphate hydrolases"/>
    <property type="match status" value="1"/>
</dbReference>
<reference evidence="10 11" key="1">
    <citation type="submission" date="2021-01" db="EMBL/GenBank/DDBJ databases">
        <title>Sequencing the genomes of 1000 actinobacteria strains.</title>
        <authorList>
            <person name="Klenk H.-P."/>
        </authorList>
    </citation>
    <scope>NUCLEOTIDE SEQUENCE [LARGE SCALE GENOMIC DNA]</scope>
    <source>
        <strain evidence="10 11">DSM 18239</strain>
    </source>
</reference>
<evidence type="ECO:0000256" key="1">
    <source>
        <dbReference type="ARBA" id="ARBA00004761"/>
    </source>
</evidence>
<evidence type="ECO:0000256" key="7">
    <source>
        <dbReference type="ARBA" id="ARBA00022840"/>
    </source>
</evidence>